<gene>
    <name evidence="1" type="ordered locus">MexAM1_META1p1834</name>
</gene>
<protein>
    <submittedName>
        <fullName evidence="1">Uncharacterized protein</fullName>
    </submittedName>
</protein>
<proteinExistence type="predicted"/>
<accession>C5B1P2</accession>
<dbReference type="EMBL" id="CP001510">
    <property type="protein sequence ID" value="ACS39676.1"/>
    <property type="molecule type" value="Genomic_DNA"/>
</dbReference>
<dbReference type="HOGENOM" id="CLU_2666873_0_0_5"/>
<keyword evidence="2" id="KW-1185">Reference proteome</keyword>
<evidence type="ECO:0000313" key="1">
    <source>
        <dbReference type="EMBL" id="ACS39676.1"/>
    </source>
</evidence>
<dbReference type="AlphaFoldDB" id="C5B1P2"/>
<sequence>MADVAERPIFVGCSPVSNARGVSECAWAAYPDQSMAAHASTLIKISERMAGASGLHRAAQPASLSRRAVISAPQP</sequence>
<reference evidence="1 2" key="1">
    <citation type="journal article" date="2009" name="PLoS ONE">
        <title>Methylobacterium genome sequences: a reference blueprint to investigate microbial metabolism of C1 compounds from natural and industrial sources.</title>
        <authorList>
            <person name="Vuilleumier S."/>
            <person name="Chistoserdova L."/>
            <person name="Lee M.-C."/>
            <person name="Bringel F."/>
            <person name="Lajus A."/>
            <person name="Zhou Y."/>
            <person name="Gourion B."/>
            <person name="Barbe V."/>
            <person name="Chang J."/>
            <person name="Cruveiller S."/>
            <person name="Dossat C."/>
            <person name="Gillett W."/>
            <person name="Gruffaz C."/>
            <person name="Haugen E."/>
            <person name="Hourcade E."/>
            <person name="Levy R."/>
            <person name="Mangenot S."/>
            <person name="Muller E."/>
            <person name="Nadalig T."/>
            <person name="Pagni M."/>
            <person name="Penny C."/>
            <person name="Peyraud R."/>
            <person name="Robinson D.G."/>
            <person name="Roche D."/>
            <person name="Rouy Z."/>
            <person name="Saenampechek C."/>
            <person name="Salvignol G."/>
            <person name="Vallenet D."/>
            <person name="Wu Z."/>
            <person name="Marx C.J."/>
            <person name="Vorholt J.A."/>
            <person name="Olson M.V."/>
            <person name="Kaul R."/>
            <person name="Weissenbach J."/>
            <person name="Medigue C."/>
            <person name="Lidstrom M.E."/>
        </authorList>
    </citation>
    <scope>NUCLEOTIDE SEQUENCE [LARGE SCALE GENOMIC DNA]</scope>
    <source>
        <strain evidence="2">ATCC 14718 / DSM 1338 / JCM 2805 / NCIMB 9133 / AM1</strain>
    </source>
</reference>
<dbReference type="Proteomes" id="UP000009081">
    <property type="component" value="Chromosome"/>
</dbReference>
<dbReference type="KEGG" id="mea:Mex_1p1834"/>
<organism evidence="1 2">
    <name type="scientific">Methylorubrum extorquens (strain ATCC 14718 / DSM 1338 / JCM 2805 / NCIMB 9133 / AM1)</name>
    <name type="common">Methylobacterium extorquens</name>
    <dbReference type="NCBI Taxonomy" id="272630"/>
    <lineage>
        <taxon>Bacteria</taxon>
        <taxon>Pseudomonadati</taxon>
        <taxon>Pseudomonadota</taxon>
        <taxon>Alphaproteobacteria</taxon>
        <taxon>Hyphomicrobiales</taxon>
        <taxon>Methylobacteriaceae</taxon>
        <taxon>Methylorubrum</taxon>
    </lineage>
</organism>
<name>C5B1P2_METEA</name>
<evidence type="ECO:0000313" key="2">
    <source>
        <dbReference type="Proteomes" id="UP000009081"/>
    </source>
</evidence>